<keyword evidence="1" id="KW-1133">Transmembrane helix</keyword>
<evidence type="ECO:0000256" key="1">
    <source>
        <dbReference type="SAM" id="Phobius"/>
    </source>
</evidence>
<dbReference type="Proteomes" id="UP000184109">
    <property type="component" value="Unassembled WGS sequence"/>
</dbReference>
<keyword evidence="3" id="KW-1185">Reference proteome</keyword>
<dbReference type="AlphaFoldDB" id="A0A1M5STK2"/>
<name>A0A1M5STK2_9FLAO</name>
<reference evidence="3" key="1">
    <citation type="submission" date="2016-11" db="EMBL/GenBank/DDBJ databases">
        <authorList>
            <person name="Varghese N."/>
            <person name="Submissions S."/>
        </authorList>
    </citation>
    <scope>NUCLEOTIDE SEQUENCE [LARGE SCALE GENOMIC DNA]</scope>
    <source>
        <strain evidence="3">DSM 100572</strain>
    </source>
</reference>
<keyword evidence="1" id="KW-0812">Transmembrane</keyword>
<evidence type="ECO:0000313" key="2">
    <source>
        <dbReference type="EMBL" id="SHH41869.1"/>
    </source>
</evidence>
<evidence type="ECO:0000313" key="3">
    <source>
        <dbReference type="Proteomes" id="UP000184109"/>
    </source>
</evidence>
<dbReference type="STRING" id="1195760.SAMN05444281_0510"/>
<protein>
    <submittedName>
        <fullName evidence="2">Uncharacterized protein</fullName>
    </submittedName>
</protein>
<accession>A0A1M5STK2</accession>
<sequence length="53" mass="6532">MLLELLFTFLILGIVFTSTKAFVWFARKRMNAIKYMNKNQHNPWFRILKKHKF</sequence>
<proteinExistence type="predicted"/>
<gene>
    <name evidence="2" type="ORF">SAMN05444281_0510</name>
</gene>
<keyword evidence="1" id="KW-0472">Membrane</keyword>
<feature type="transmembrane region" description="Helical" evidence="1">
    <location>
        <begin position="6"/>
        <end position="26"/>
    </location>
</feature>
<dbReference type="EMBL" id="FQXQ01000001">
    <property type="protein sequence ID" value="SHH41869.1"/>
    <property type="molecule type" value="Genomic_DNA"/>
</dbReference>
<organism evidence="2 3">
    <name type="scientific">Wenyingzhuangia marina</name>
    <dbReference type="NCBI Taxonomy" id="1195760"/>
    <lineage>
        <taxon>Bacteria</taxon>
        <taxon>Pseudomonadati</taxon>
        <taxon>Bacteroidota</taxon>
        <taxon>Flavobacteriia</taxon>
        <taxon>Flavobacteriales</taxon>
        <taxon>Flavobacteriaceae</taxon>
        <taxon>Wenyingzhuangia</taxon>
    </lineage>
</organism>